<organism evidence="1 2">
    <name type="scientific">Choanephora cucurbitarum</name>
    <dbReference type="NCBI Taxonomy" id="101091"/>
    <lineage>
        <taxon>Eukaryota</taxon>
        <taxon>Fungi</taxon>
        <taxon>Fungi incertae sedis</taxon>
        <taxon>Mucoromycota</taxon>
        <taxon>Mucoromycotina</taxon>
        <taxon>Mucoromycetes</taxon>
        <taxon>Mucorales</taxon>
        <taxon>Mucorineae</taxon>
        <taxon>Choanephoraceae</taxon>
        <taxon>Choanephoroideae</taxon>
        <taxon>Choanephora</taxon>
    </lineage>
</organism>
<evidence type="ECO:0000313" key="2">
    <source>
        <dbReference type="Proteomes" id="UP000093000"/>
    </source>
</evidence>
<evidence type="ECO:0000313" key="1">
    <source>
        <dbReference type="EMBL" id="OBZ81462.1"/>
    </source>
</evidence>
<dbReference type="EMBL" id="LUGH01001198">
    <property type="protein sequence ID" value="OBZ81462.1"/>
    <property type="molecule type" value="Genomic_DNA"/>
</dbReference>
<keyword evidence="2" id="KW-1185">Reference proteome</keyword>
<name>A0A1C7MXC0_9FUNG</name>
<protein>
    <submittedName>
        <fullName evidence="1">Uncharacterized protein</fullName>
    </submittedName>
</protein>
<accession>A0A1C7MXC0</accession>
<reference evidence="1 2" key="1">
    <citation type="submission" date="2016-03" db="EMBL/GenBank/DDBJ databases">
        <title>Choanephora cucurbitarum.</title>
        <authorList>
            <person name="Min B."/>
            <person name="Park H."/>
            <person name="Park J.-H."/>
            <person name="Shin H.-D."/>
            <person name="Choi I.-G."/>
        </authorList>
    </citation>
    <scope>NUCLEOTIDE SEQUENCE [LARGE SCALE GENOMIC DNA]</scope>
    <source>
        <strain evidence="1 2">KUS-F28377</strain>
    </source>
</reference>
<dbReference type="InParanoid" id="A0A1C7MXC0"/>
<dbReference type="AlphaFoldDB" id="A0A1C7MXC0"/>
<dbReference type="STRING" id="101091.A0A1C7MXC0"/>
<dbReference type="Proteomes" id="UP000093000">
    <property type="component" value="Unassembled WGS sequence"/>
</dbReference>
<sequence>MESSLPTIKKYISTCIAEDDEPSFEGFIVKHARHIRAYIDRSQDPFSDLLCLFLCCAKSFGIKVRKGFAQRAWRKHTERKVLCHTEEEEEVEGEWPVGEDDVVELFNQKRKTIVEQKKRGGFITESCYLLLSFVLEVPLSTKNFVFGSKDHCLKMMRSELMPMTRKPQFQQDILVMFLNVKKAWEAKSSEEDEDEEDEDEEEDVDYQIYLMTKKAKKSKKKEEDALSRVLAVFLNKFRNWKKDYTAKPDFFLFCPFEGEDFGLLCVEVKKPGCTITQSLSDRSKLALEMKRSIDNQALLGVQTPKCFGLLVDGLVVTSFAAEINSHGIYTFLELEEFSLLREKSDLGILPDVVLCFCWNLVDEAAASIGKRRKTVSDEGCTPEKLLRATVALPVQKSNCE</sequence>
<gene>
    <name evidence="1" type="ORF">A0J61_10489</name>
</gene>
<comment type="caution">
    <text evidence="1">The sequence shown here is derived from an EMBL/GenBank/DDBJ whole genome shotgun (WGS) entry which is preliminary data.</text>
</comment>
<dbReference type="OrthoDB" id="2299521at2759"/>
<proteinExistence type="predicted"/>